<dbReference type="RefSeq" id="WP_051968454.1">
    <property type="nucleotide sequence ID" value="NZ_CP091519.2"/>
</dbReference>
<evidence type="ECO:0008006" key="3">
    <source>
        <dbReference type="Google" id="ProtNLM"/>
    </source>
</evidence>
<protein>
    <recommendedName>
        <fullName evidence="3">Bacteriophage tail assembly protein</fullName>
    </recommendedName>
</protein>
<dbReference type="InterPro" id="IPR003458">
    <property type="entry name" value="Phage_T4_Gp38_tail_assem"/>
</dbReference>
<sequence>MDYSKLDWQKIFYKPVCQLDENGVFLFTTTAELDCYAKDGSYLIPAGCYEITPPEAKDGYAAQYDFANQVWIYQPDHRGETVYNTATGLAQIITQIGELPENVTTEPRPSEHHEWDGTKWTIPTETAYRLAAESFQAAKDKRVQELNTAAQNFIAQAAGTNKVPEFELQSWNLQAIEAKAWAQNPEVPTPILDKIAAARGVPADALKQAALRKTQQYEALTAFVVGQRQALQTQIEVAKTLDELSAIEIAFRLPESGAAA</sequence>
<proteinExistence type="predicted"/>
<dbReference type="InterPro" id="IPR051220">
    <property type="entry name" value="TFA_Chaperone"/>
</dbReference>
<dbReference type="AlphaFoldDB" id="A0A376BUX8"/>
<evidence type="ECO:0000313" key="1">
    <source>
        <dbReference type="EMBL" id="SSY80144.1"/>
    </source>
</evidence>
<dbReference type="EMBL" id="UFSO01000003">
    <property type="protein sequence ID" value="SSY80144.1"/>
    <property type="molecule type" value="Genomic_DNA"/>
</dbReference>
<dbReference type="PANTHER" id="PTHR34413:SF2">
    <property type="entry name" value="PROPHAGE TAIL FIBER ASSEMBLY PROTEIN HOMOLOG TFAE-RELATED"/>
    <property type="match status" value="1"/>
</dbReference>
<gene>
    <name evidence="1" type="ORF">NCTC10283_01698</name>
</gene>
<dbReference type="Pfam" id="PF02413">
    <property type="entry name" value="Caudo_TAP"/>
    <property type="match status" value="1"/>
</dbReference>
<dbReference type="OrthoDB" id="8821413at2"/>
<name>A0A376BUX8_9NEIS</name>
<evidence type="ECO:0000313" key="2">
    <source>
        <dbReference type="Proteomes" id="UP000254209"/>
    </source>
</evidence>
<dbReference type="PANTHER" id="PTHR34413">
    <property type="entry name" value="PROPHAGE TAIL FIBER ASSEMBLY PROTEIN HOMOLOG TFAE-RELATED-RELATED"/>
    <property type="match status" value="1"/>
</dbReference>
<keyword evidence="2" id="KW-1185">Reference proteome</keyword>
<reference evidence="1 2" key="1">
    <citation type="submission" date="2018-06" db="EMBL/GenBank/DDBJ databases">
        <authorList>
            <consortium name="Pathogen Informatics"/>
            <person name="Doyle S."/>
        </authorList>
    </citation>
    <scope>NUCLEOTIDE SEQUENCE [LARGE SCALE GENOMIC DNA]</scope>
    <source>
        <strain evidence="1 2">NCTC10283</strain>
    </source>
</reference>
<organism evidence="1 2">
    <name type="scientific">Alysiella crassa</name>
    <dbReference type="NCBI Taxonomy" id="153491"/>
    <lineage>
        <taxon>Bacteria</taxon>
        <taxon>Pseudomonadati</taxon>
        <taxon>Pseudomonadota</taxon>
        <taxon>Betaproteobacteria</taxon>
        <taxon>Neisseriales</taxon>
        <taxon>Neisseriaceae</taxon>
        <taxon>Alysiella</taxon>
    </lineage>
</organism>
<dbReference type="STRING" id="1120980.GCA_000745955_00811"/>
<accession>A0A376BUX8</accession>
<dbReference type="Proteomes" id="UP000254209">
    <property type="component" value="Unassembled WGS sequence"/>
</dbReference>